<sequence length="423" mass="48817">MSHSERDRETAARRIQRAWRACSKQRDKPTDFLTTHVRLHDAKVHARLTAAREAAHAGHNTPQARWRRAIDFASQLQDGNAMLMENGVQPSDDAISKFLETQHWLELVDGKHRYGSNLKWYHKQWQKEDTTENFFRWLDKGGGRTLSLDECPRDQLEKERIIYLSTEQRLNYLVEIDDEGRLRWARNHELVDTTPGRWKDSQDGRGIIPDEETLRQAVMRGPSLESVMSRDSAALNIAAEHYTGHKQGNYWLTRQFRKRFTLRGVVDRLLRKTVKRNTWVYVSDKNFNMFIGIKVTGNFQHSSLVSGGVVTSAGLITVKQGVIHTLSPLSGHYRTSVNHFRRFIDILNERGVDMSKAKISKAELALWGIEHIKRVQKKKQRLVENGKQGIADTLQKVGSVATISWKREVLEGRRKAPPEKENT</sequence>
<dbReference type="Proteomes" id="UP001362999">
    <property type="component" value="Unassembled WGS sequence"/>
</dbReference>
<evidence type="ECO:0000256" key="1">
    <source>
        <dbReference type="ARBA" id="ARBA00004123"/>
    </source>
</evidence>
<dbReference type="GO" id="GO:0005634">
    <property type="term" value="C:nucleus"/>
    <property type="evidence" value="ECO:0007669"/>
    <property type="project" value="UniProtKB-SubCell"/>
</dbReference>
<evidence type="ECO:0000313" key="6">
    <source>
        <dbReference type="Proteomes" id="UP001362999"/>
    </source>
</evidence>
<dbReference type="EMBL" id="JAWWNJ010000001">
    <property type="protein sequence ID" value="KAK7064299.1"/>
    <property type="molecule type" value="Genomic_DNA"/>
</dbReference>
<protein>
    <recommendedName>
        <fullName evidence="7">IQ calmodulin-binding motif protein</fullName>
    </recommendedName>
</protein>
<dbReference type="PANTHER" id="PTHR31250">
    <property type="entry name" value="IQ DOMAIN-CONTAINING PROTEIN IQM3"/>
    <property type="match status" value="1"/>
</dbReference>
<keyword evidence="4" id="KW-0539">Nucleus</keyword>
<dbReference type="PANTHER" id="PTHR31250:SF27">
    <property type="entry name" value="IQ DOMAIN-CONTAINING PROTEIN IQM5"/>
    <property type="match status" value="1"/>
</dbReference>
<evidence type="ECO:0000256" key="4">
    <source>
        <dbReference type="ARBA" id="ARBA00023242"/>
    </source>
</evidence>
<accession>A0AAW0EH64</accession>
<keyword evidence="6" id="KW-1185">Reference proteome</keyword>
<organism evidence="5 6">
    <name type="scientific">Favolaschia claudopus</name>
    <dbReference type="NCBI Taxonomy" id="2862362"/>
    <lineage>
        <taxon>Eukaryota</taxon>
        <taxon>Fungi</taxon>
        <taxon>Dikarya</taxon>
        <taxon>Basidiomycota</taxon>
        <taxon>Agaricomycotina</taxon>
        <taxon>Agaricomycetes</taxon>
        <taxon>Agaricomycetidae</taxon>
        <taxon>Agaricales</taxon>
        <taxon>Marasmiineae</taxon>
        <taxon>Mycenaceae</taxon>
        <taxon>Favolaschia</taxon>
    </lineage>
</organism>
<evidence type="ECO:0000256" key="2">
    <source>
        <dbReference type="ARBA" id="ARBA00004496"/>
    </source>
</evidence>
<dbReference type="GO" id="GO:0005737">
    <property type="term" value="C:cytoplasm"/>
    <property type="evidence" value="ECO:0007669"/>
    <property type="project" value="UniProtKB-SubCell"/>
</dbReference>
<dbReference type="InterPro" id="IPR044159">
    <property type="entry name" value="IQM"/>
</dbReference>
<evidence type="ECO:0008006" key="7">
    <source>
        <dbReference type="Google" id="ProtNLM"/>
    </source>
</evidence>
<dbReference type="AlphaFoldDB" id="A0AAW0EH64"/>
<keyword evidence="3" id="KW-0963">Cytoplasm</keyword>
<gene>
    <name evidence="5" type="ORF">R3P38DRAFT_2823606</name>
</gene>
<comment type="subcellular location">
    <subcellularLocation>
        <location evidence="2">Cytoplasm</location>
    </subcellularLocation>
    <subcellularLocation>
        <location evidence="1">Nucleus</location>
    </subcellularLocation>
</comment>
<comment type="caution">
    <text evidence="5">The sequence shown here is derived from an EMBL/GenBank/DDBJ whole genome shotgun (WGS) entry which is preliminary data.</text>
</comment>
<reference evidence="5 6" key="1">
    <citation type="journal article" date="2024" name="J Genomics">
        <title>Draft genome sequencing and assembly of Favolaschia claudopus CIRM-BRFM 2984 isolated from oak limbs.</title>
        <authorList>
            <person name="Navarro D."/>
            <person name="Drula E."/>
            <person name="Chaduli D."/>
            <person name="Cazenave R."/>
            <person name="Ahrendt S."/>
            <person name="Wang J."/>
            <person name="Lipzen A."/>
            <person name="Daum C."/>
            <person name="Barry K."/>
            <person name="Grigoriev I.V."/>
            <person name="Favel A."/>
            <person name="Rosso M.N."/>
            <person name="Martin F."/>
        </authorList>
    </citation>
    <scope>NUCLEOTIDE SEQUENCE [LARGE SCALE GENOMIC DNA]</scope>
    <source>
        <strain evidence="5 6">CIRM-BRFM 2984</strain>
    </source>
</reference>
<name>A0AAW0EH64_9AGAR</name>
<proteinExistence type="predicted"/>
<evidence type="ECO:0000256" key="3">
    <source>
        <dbReference type="ARBA" id="ARBA00022490"/>
    </source>
</evidence>
<evidence type="ECO:0000313" key="5">
    <source>
        <dbReference type="EMBL" id="KAK7064299.1"/>
    </source>
</evidence>